<evidence type="ECO:0000313" key="3">
    <source>
        <dbReference type="Proteomes" id="UP001500542"/>
    </source>
</evidence>
<proteinExistence type="predicted"/>
<dbReference type="CDD" id="cd07716">
    <property type="entry name" value="RNaseZ_short-form-like_MBL-fold"/>
    <property type="match status" value="1"/>
</dbReference>
<evidence type="ECO:0000313" key="2">
    <source>
        <dbReference type="EMBL" id="GAA0958252.1"/>
    </source>
</evidence>
<dbReference type="Proteomes" id="UP001500542">
    <property type="component" value="Unassembled WGS sequence"/>
</dbReference>
<protein>
    <submittedName>
        <fullName evidence="2">MBL fold metallo-hydrolase</fullName>
    </submittedName>
</protein>
<organism evidence="2 3">
    <name type="scientific">Kribbella koreensis</name>
    <dbReference type="NCBI Taxonomy" id="57909"/>
    <lineage>
        <taxon>Bacteria</taxon>
        <taxon>Bacillati</taxon>
        <taxon>Actinomycetota</taxon>
        <taxon>Actinomycetes</taxon>
        <taxon>Propionibacteriales</taxon>
        <taxon>Kribbellaceae</taxon>
        <taxon>Kribbella</taxon>
    </lineage>
</organism>
<dbReference type="Pfam" id="PF12706">
    <property type="entry name" value="Lactamase_B_2"/>
    <property type="match status" value="1"/>
</dbReference>
<name>A0ABN1RJA2_9ACTN</name>
<dbReference type="PANTHER" id="PTHR46018">
    <property type="entry name" value="ZINC PHOSPHODIESTERASE ELAC PROTEIN 1"/>
    <property type="match status" value="1"/>
</dbReference>
<gene>
    <name evidence="2" type="ORF">GCM10009554_70230</name>
</gene>
<dbReference type="SUPFAM" id="SSF56281">
    <property type="entry name" value="Metallo-hydrolase/oxidoreductase"/>
    <property type="match status" value="1"/>
</dbReference>
<dbReference type="InterPro" id="IPR001279">
    <property type="entry name" value="Metallo-B-lactamas"/>
</dbReference>
<dbReference type="Gene3D" id="3.60.15.10">
    <property type="entry name" value="Ribonuclease Z/Hydroxyacylglutathione hydrolase-like"/>
    <property type="match status" value="1"/>
</dbReference>
<feature type="domain" description="Metallo-beta-lactamase" evidence="1">
    <location>
        <begin position="18"/>
        <end position="215"/>
    </location>
</feature>
<reference evidence="2 3" key="1">
    <citation type="journal article" date="2019" name="Int. J. Syst. Evol. Microbiol.">
        <title>The Global Catalogue of Microorganisms (GCM) 10K type strain sequencing project: providing services to taxonomists for standard genome sequencing and annotation.</title>
        <authorList>
            <consortium name="The Broad Institute Genomics Platform"/>
            <consortium name="The Broad Institute Genome Sequencing Center for Infectious Disease"/>
            <person name="Wu L."/>
            <person name="Ma J."/>
        </authorList>
    </citation>
    <scope>NUCLEOTIDE SEQUENCE [LARGE SCALE GENOMIC DNA]</scope>
    <source>
        <strain evidence="2 3">JCM 10977</strain>
    </source>
</reference>
<dbReference type="InterPro" id="IPR036866">
    <property type="entry name" value="RibonucZ/Hydroxyglut_hydro"/>
</dbReference>
<comment type="caution">
    <text evidence="2">The sequence shown here is derived from an EMBL/GenBank/DDBJ whole genome shotgun (WGS) entry which is preliminary data.</text>
</comment>
<evidence type="ECO:0000259" key="1">
    <source>
        <dbReference type="SMART" id="SM00849"/>
    </source>
</evidence>
<dbReference type="PANTHER" id="PTHR46018:SF4">
    <property type="entry name" value="METALLO-HYDROLASE YHFI-RELATED"/>
    <property type="match status" value="1"/>
</dbReference>
<accession>A0ABN1RJA2</accession>
<keyword evidence="3" id="KW-1185">Reference proteome</keyword>
<sequence length="248" mass="26532">MKLIVLGCSGSVPGPDSPASSYLVTADGFNLILDLGSGALGALQRHLSVPEIGAIALSHLHPDHCMDLCGLYVAAKYSPSSPLPRIPVYGPPGASERMALAYDLPLDPGMEEELEFHTWQEIQQIGPFTVRTTAMVHPVPAYAIRVEHGNKSLVYTGDTGPNEALIELARGADLLLSEAALRDDDPNNPPDLHLTPADAGEHAKKAGVKRLVITHVPPWFDRETQGIGARRTYPGEVLVATPNAIFDI</sequence>
<dbReference type="EMBL" id="BAAAHK010000019">
    <property type="protein sequence ID" value="GAA0958252.1"/>
    <property type="molecule type" value="Genomic_DNA"/>
</dbReference>
<dbReference type="SMART" id="SM00849">
    <property type="entry name" value="Lactamase_B"/>
    <property type="match status" value="1"/>
</dbReference>
<dbReference type="RefSeq" id="WP_343980558.1">
    <property type="nucleotide sequence ID" value="NZ_BAAAHK010000019.1"/>
</dbReference>